<dbReference type="SUPFAM" id="SSF75169">
    <property type="entry name" value="DsrEFH-like"/>
    <property type="match status" value="1"/>
</dbReference>
<dbReference type="AlphaFoldDB" id="A0A1Y1RUX0"/>
<dbReference type="RefSeq" id="WP_083052175.1">
    <property type="nucleotide sequence ID" value="NZ_MWQY01000019.1"/>
</dbReference>
<protein>
    <submittedName>
        <fullName evidence="1">DsrE family protein</fullName>
    </submittedName>
</protein>
<name>A0A1Y1RUX0_9SPIO</name>
<dbReference type="InterPro" id="IPR027396">
    <property type="entry name" value="DsrEFH-like"/>
</dbReference>
<reference evidence="1 2" key="1">
    <citation type="submission" date="2017-03" db="EMBL/GenBank/DDBJ databases">
        <title>Draft Genome sequence of Marispirochaeta sp. strain JC444.</title>
        <authorList>
            <person name="Shivani Y."/>
            <person name="Subhash Y."/>
            <person name="Sasikala C."/>
            <person name="Ramana C."/>
        </authorList>
    </citation>
    <scope>NUCLEOTIDE SEQUENCE [LARGE SCALE GENOMIC DNA]</scope>
    <source>
        <strain evidence="1 2">JC444</strain>
    </source>
</reference>
<dbReference type="EMBL" id="MWQY01000019">
    <property type="protein sequence ID" value="ORC32830.1"/>
    <property type="molecule type" value="Genomic_DNA"/>
</dbReference>
<evidence type="ECO:0000313" key="2">
    <source>
        <dbReference type="Proteomes" id="UP000192343"/>
    </source>
</evidence>
<sequence>MEKELNILWTNADPVTAEKMVFMYAGNSLKRNWWEKVTVIIWGATAQLIADNDAIRTSIISLIDQGVYFSACKACADQLGVTGQLEEMGIEVKYWGEPLTEILQSGKKIISV</sequence>
<proteinExistence type="predicted"/>
<dbReference type="OrthoDB" id="9805634at2"/>
<organism evidence="1 2">
    <name type="scientific">Marispirochaeta aestuarii</name>
    <dbReference type="NCBI Taxonomy" id="1963862"/>
    <lineage>
        <taxon>Bacteria</taxon>
        <taxon>Pseudomonadati</taxon>
        <taxon>Spirochaetota</taxon>
        <taxon>Spirochaetia</taxon>
        <taxon>Spirochaetales</taxon>
        <taxon>Spirochaetaceae</taxon>
        <taxon>Marispirochaeta</taxon>
    </lineage>
</organism>
<keyword evidence="2" id="KW-1185">Reference proteome</keyword>
<gene>
    <name evidence="1" type="ORF">B4O97_15360</name>
</gene>
<evidence type="ECO:0000313" key="1">
    <source>
        <dbReference type="EMBL" id="ORC32830.1"/>
    </source>
</evidence>
<accession>A0A1Y1RUX0</accession>
<dbReference type="STRING" id="1963862.B4O97_15360"/>
<comment type="caution">
    <text evidence="1">The sequence shown here is derived from an EMBL/GenBank/DDBJ whole genome shotgun (WGS) entry which is preliminary data.</text>
</comment>
<dbReference type="Proteomes" id="UP000192343">
    <property type="component" value="Unassembled WGS sequence"/>
</dbReference>
<dbReference type="Gene3D" id="3.40.1260.10">
    <property type="entry name" value="DsrEFH-like"/>
    <property type="match status" value="1"/>
</dbReference>